<keyword evidence="3" id="KW-0949">S-adenosyl-L-methionine</keyword>
<evidence type="ECO:0000256" key="2">
    <source>
        <dbReference type="ARBA" id="ARBA00022679"/>
    </source>
</evidence>
<proteinExistence type="predicted"/>
<keyword evidence="1 5" id="KW-0489">Methyltransferase</keyword>
<dbReference type="PRINTS" id="PR00506">
    <property type="entry name" value="D21N6MTFRASE"/>
</dbReference>
<evidence type="ECO:0000256" key="1">
    <source>
        <dbReference type="ARBA" id="ARBA00022603"/>
    </source>
</evidence>
<evidence type="ECO:0000256" key="3">
    <source>
        <dbReference type="ARBA" id="ARBA00022691"/>
    </source>
</evidence>
<evidence type="ECO:0000313" key="6">
    <source>
        <dbReference type="Proteomes" id="UP000034354"/>
    </source>
</evidence>
<gene>
    <name evidence="5" type="ORF">UX09_C0005G0017</name>
</gene>
<reference evidence="5 6" key="1">
    <citation type="journal article" date="2015" name="Nature">
        <title>rRNA introns, odd ribosomes, and small enigmatic genomes across a large radiation of phyla.</title>
        <authorList>
            <person name="Brown C.T."/>
            <person name="Hug L.A."/>
            <person name="Thomas B.C."/>
            <person name="Sharon I."/>
            <person name="Castelle C.J."/>
            <person name="Singh A."/>
            <person name="Wilkins M.J."/>
            <person name="Williams K.H."/>
            <person name="Banfield J.F."/>
        </authorList>
    </citation>
    <scope>NUCLEOTIDE SEQUENCE [LARGE SCALE GENOMIC DNA]</scope>
</reference>
<sequence>MKNSQDKKRKSSIKTGQIWQLGDHRLLCGSSLDATLVKKLIGNTRINAVITDPPYGVSYTQSKEGFSAVKVNKRIVNDDISTEGEYVTFTKAWLVPVLPHLIKKNSIYIFNCDKMLFALKDALDQLHVYFSQLIIWVKNHAVIGRKDYLPQHELIVFGWFGRHAFRRSKDKSVLFYPKPNKSSRHPTQKPIPLVRHLVLNATNVGDVVYEPFAGSGTTLICCEQTKRRCFAGEVDLEYCAGIISYWEKMSGQKAKLL</sequence>
<dbReference type="Proteomes" id="UP000034354">
    <property type="component" value="Unassembled WGS sequence"/>
</dbReference>
<dbReference type="GO" id="GO:0008170">
    <property type="term" value="F:N-methyltransferase activity"/>
    <property type="evidence" value="ECO:0007669"/>
    <property type="project" value="InterPro"/>
</dbReference>
<organism evidence="5 6">
    <name type="scientific">Candidatus Uhrbacteria bacterium GW2011_GWE2_45_35</name>
    <dbReference type="NCBI Taxonomy" id="1618993"/>
    <lineage>
        <taxon>Bacteria</taxon>
        <taxon>Candidatus Uhriibacteriota</taxon>
    </lineage>
</organism>
<dbReference type="SUPFAM" id="SSF53335">
    <property type="entry name" value="S-adenosyl-L-methionine-dependent methyltransferases"/>
    <property type="match status" value="1"/>
</dbReference>
<dbReference type="InterPro" id="IPR002941">
    <property type="entry name" value="DNA_methylase_N4/N6"/>
</dbReference>
<dbReference type="Pfam" id="PF01555">
    <property type="entry name" value="N6_N4_Mtase"/>
    <property type="match status" value="2"/>
</dbReference>
<dbReference type="Gene3D" id="3.40.50.150">
    <property type="entry name" value="Vaccinia Virus protein VP39"/>
    <property type="match status" value="1"/>
</dbReference>
<dbReference type="InterPro" id="IPR029063">
    <property type="entry name" value="SAM-dependent_MTases_sf"/>
</dbReference>
<dbReference type="GO" id="GO:0032259">
    <property type="term" value="P:methylation"/>
    <property type="evidence" value="ECO:0007669"/>
    <property type="project" value="UniProtKB-KW"/>
</dbReference>
<dbReference type="InterPro" id="IPR002295">
    <property type="entry name" value="N4/N6-MTase_EcoPI_Mod-like"/>
</dbReference>
<dbReference type="AlphaFoldDB" id="A0A0G1ML30"/>
<evidence type="ECO:0000313" key="5">
    <source>
        <dbReference type="EMBL" id="KKU09061.1"/>
    </source>
</evidence>
<dbReference type="GO" id="GO:0003677">
    <property type="term" value="F:DNA binding"/>
    <property type="evidence" value="ECO:0007669"/>
    <property type="project" value="InterPro"/>
</dbReference>
<comment type="caution">
    <text evidence="5">The sequence shown here is derived from an EMBL/GenBank/DDBJ whole genome shotgun (WGS) entry which is preliminary data.</text>
</comment>
<dbReference type="EMBL" id="LCKW01000005">
    <property type="protein sequence ID" value="KKU09061.1"/>
    <property type="molecule type" value="Genomic_DNA"/>
</dbReference>
<name>A0A0G1ML30_9BACT</name>
<feature type="domain" description="DNA methylase N-4/N-6" evidence="4">
    <location>
        <begin position="46"/>
        <end position="157"/>
    </location>
</feature>
<accession>A0A0G1ML30</accession>
<keyword evidence="2" id="KW-0808">Transferase</keyword>
<dbReference type="STRING" id="1618993.UX09_C0005G0017"/>
<feature type="domain" description="DNA methylase N-4/N-6" evidence="4">
    <location>
        <begin position="177"/>
        <end position="240"/>
    </location>
</feature>
<protein>
    <submittedName>
        <fullName evidence="5">Methylase N-4/N-6 domain protein</fullName>
    </submittedName>
</protein>
<evidence type="ECO:0000259" key="4">
    <source>
        <dbReference type="Pfam" id="PF01555"/>
    </source>
</evidence>